<dbReference type="Pfam" id="PF00753">
    <property type="entry name" value="Lactamase_B"/>
    <property type="match status" value="1"/>
</dbReference>
<feature type="signal peptide" evidence="6">
    <location>
        <begin position="1"/>
        <end position="26"/>
    </location>
</feature>
<sequence length="658" mass="71354">MNIRATRLPKKTAWLAALTVAVNAAAQTPDLSPKPASPQTLAANKAFAATRDVVGKQETEDATRGLIGRLDNPEIKDAAGNVVWDGDKQAFLKGDAPGTVNPSLWQASKLTAQHGLFKVTEGIWQVRNYDIDNMTIVAGKTGWIVIDPTMSVETAKAGMALVEKHLGKRPVRAMIYTHTHADHFGGARALVDEASIKAQGIRIIAPDGFMENAIAENVLAGNAMTRRAQYQFGSPLPYGERGAVGVGLGSKLSLGTVSLIAPTETITKTGQELVVDGVRIVFQLAPSTEAPSEMLFYFPDMKALCLAEDVNKTMHNIYTLRGAKARDALGWSKYVNELLDLFPDAEVAFGSHTWPTWGKDRVVNLITKQRDMFRFINDEALRLANSGQKMDDIGNAAYYPKALTDEYATRGYYGSLSHNLRGAYSYYLGWYDGNPATLYRYPVAESARRYVAALGGANAVLTQARAAADAGDYRWAAELGNHAVLADGNNMQARALQADALEQIGYQSENGVWRNEYLSAAKELREGVKPVQLSVQGPDVARAMTLEQIFDLIAVRLNHAKVEGRDVGINFVLTDTGERYALELSNTVLNHTKGRVLTKPAATLSISRNALFKMLVARVPLPDLIKAGEAKLDGDGAALGTIFANLDTFNPNFGVVTP</sequence>
<gene>
    <name evidence="8" type="ORF">WKW80_26335</name>
</gene>
<dbReference type="InterPro" id="IPR001018">
    <property type="entry name" value="Beta-lactamase_class-B_CS"/>
</dbReference>
<dbReference type="InterPro" id="IPR044097">
    <property type="entry name" value="Bds1/SdsA1_MBL-fold"/>
</dbReference>
<keyword evidence="2" id="KW-0479">Metal-binding</keyword>
<accession>A0ABU8W662</accession>
<dbReference type="RefSeq" id="WP_340366532.1">
    <property type="nucleotide sequence ID" value="NZ_JBBKZV010000023.1"/>
</dbReference>
<evidence type="ECO:0000256" key="3">
    <source>
        <dbReference type="ARBA" id="ARBA00022801"/>
    </source>
</evidence>
<dbReference type="InterPro" id="IPR001279">
    <property type="entry name" value="Metallo-B-lactamas"/>
</dbReference>
<dbReference type="Proteomes" id="UP001363010">
    <property type="component" value="Unassembled WGS sequence"/>
</dbReference>
<name>A0ABU8W662_9BURK</name>
<dbReference type="Gene3D" id="3.60.15.30">
    <property type="entry name" value="Metallo-beta-lactamase domain"/>
    <property type="match status" value="1"/>
</dbReference>
<evidence type="ECO:0000256" key="2">
    <source>
        <dbReference type="ARBA" id="ARBA00022723"/>
    </source>
</evidence>
<keyword evidence="9" id="KW-1185">Reference proteome</keyword>
<evidence type="ECO:0000256" key="6">
    <source>
        <dbReference type="SAM" id="SignalP"/>
    </source>
</evidence>
<evidence type="ECO:0000256" key="1">
    <source>
        <dbReference type="ARBA" id="ARBA00001947"/>
    </source>
</evidence>
<dbReference type="InterPro" id="IPR052195">
    <property type="entry name" value="Bact_Alkyl/Aryl-Sulfatase"/>
</dbReference>
<evidence type="ECO:0000256" key="4">
    <source>
        <dbReference type="ARBA" id="ARBA00022833"/>
    </source>
</evidence>
<comment type="similarity">
    <text evidence="5">Belongs to the metallo-beta-lactamase superfamily. Type III sulfatase family.</text>
</comment>
<dbReference type="SUPFAM" id="SSF56281">
    <property type="entry name" value="Metallo-hydrolase/oxidoreductase"/>
    <property type="match status" value="1"/>
</dbReference>
<keyword evidence="3" id="KW-0378">Hydrolase</keyword>
<reference evidence="8 9" key="1">
    <citation type="submission" date="2024-03" db="EMBL/GenBank/DDBJ databases">
        <title>Novel species of the genus Variovorax.</title>
        <authorList>
            <person name="Liu Q."/>
            <person name="Xin Y.-H."/>
        </authorList>
    </citation>
    <scope>NUCLEOTIDE SEQUENCE [LARGE SCALE GENOMIC DNA]</scope>
    <source>
        <strain evidence="8 9">KACC 18501</strain>
    </source>
</reference>
<dbReference type="PANTHER" id="PTHR43223:SF1">
    <property type="entry name" value="ALKYL_ARYL-SULFATASE BDS1"/>
    <property type="match status" value="1"/>
</dbReference>
<dbReference type="InterPro" id="IPR029229">
    <property type="entry name" value="Alkyl_sulf_C"/>
</dbReference>
<dbReference type="InterPro" id="IPR038536">
    <property type="entry name" value="Alkyl/aryl-sulf_dimr_sf"/>
</dbReference>
<feature type="chain" id="PRO_5046473797" evidence="6">
    <location>
        <begin position="27"/>
        <end position="658"/>
    </location>
</feature>
<evidence type="ECO:0000256" key="5">
    <source>
        <dbReference type="ARBA" id="ARBA00033751"/>
    </source>
</evidence>
<dbReference type="Gene3D" id="3.30.1050.10">
    <property type="entry name" value="SCP2 sterol-binding domain"/>
    <property type="match status" value="1"/>
</dbReference>
<dbReference type="EMBL" id="JBBKZV010000023">
    <property type="protein sequence ID" value="MEJ8825500.1"/>
    <property type="molecule type" value="Genomic_DNA"/>
</dbReference>
<dbReference type="InterPro" id="IPR036866">
    <property type="entry name" value="RibonucZ/Hydroxyglut_hydro"/>
</dbReference>
<dbReference type="Gene3D" id="1.25.40.880">
    <property type="entry name" value="Alkyl sulfatase, dimerisation domain"/>
    <property type="match status" value="1"/>
</dbReference>
<comment type="cofactor">
    <cofactor evidence="1">
        <name>Zn(2+)</name>
        <dbReference type="ChEBI" id="CHEBI:29105"/>
    </cofactor>
</comment>
<dbReference type="PANTHER" id="PTHR43223">
    <property type="entry name" value="ALKYL/ARYL-SULFATASE"/>
    <property type="match status" value="1"/>
</dbReference>
<evidence type="ECO:0000259" key="7">
    <source>
        <dbReference type="SMART" id="SM00849"/>
    </source>
</evidence>
<feature type="domain" description="Metallo-beta-lactamase" evidence="7">
    <location>
        <begin position="131"/>
        <end position="352"/>
    </location>
</feature>
<dbReference type="InterPro" id="IPR029228">
    <property type="entry name" value="Alkyl_sulf_dimr"/>
</dbReference>
<organism evidence="8 9">
    <name type="scientific">Variovorax humicola</name>
    <dbReference type="NCBI Taxonomy" id="1769758"/>
    <lineage>
        <taxon>Bacteria</taxon>
        <taxon>Pseudomonadati</taxon>
        <taxon>Pseudomonadota</taxon>
        <taxon>Betaproteobacteria</taxon>
        <taxon>Burkholderiales</taxon>
        <taxon>Comamonadaceae</taxon>
        <taxon>Variovorax</taxon>
    </lineage>
</organism>
<evidence type="ECO:0000313" key="8">
    <source>
        <dbReference type="EMBL" id="MEJ8825500.1"/>
    </source>
</evidence>
<dbReference type="CDD" id="cd07710">
    <property type="entry name" value="arylsulfatase_Sdsa1-like_MBL-fold"/>
    <property type="match status" value="1"/>
</dbReference>
<proteinExistence type="inferred from homology"/>
<dbReference type="Pfam" id="PF14864">
    <property type="entry name" value="Alkyl_sulf_C"/>
    <property type="match status" value="1"/>
</dbReference>
<dbReference type="SUPFAM" id="SSF55718">
    <property type="entry name" value="SCP-like"/>
    <property type="match status" value="1"/>
</dbReference>
<dbReference type="SMART" id="SM00849">
    <property type="entry name" value="Lactamase_B"/>
    <property type="match status" value="1"/>
</dbReference>
<keyword evidence="6" id="KW-0732">Signal</keyword>
<evidence type="ECO:0000313" key="9">
    <source>
        <dbReference type="Proteomes" id="UP001363010"/>
    </source>
</evidence>
<comment type="caution">
    <text evidence="8">The sequence shown here is derived from an EMBL/GenBank/DDBJ whole genome shotgun (WGS) entry which is preliminary data.</text>
</comment>
<dbReference type="PROSITE" id="PS00743">
    <property type="entry name" value="BETA_LACTAMASE_B_1"/>
    <property type="match status" value="1"/>
</dbReference>
<dbReference type="Pfam" id="PF14863">
    <property type="entry name" value="Alkyl_sulf_dimr"/>
    <property type="match status" value="1"/>
</dbReference>
<dbReference type="InterPro" id="IPR036527">
    <property type="entry name" value="SCP2_sterol-bd_dom_sf"/>
</dbReference>
<keyword evidence="4" id="KW-0862">Zinc</keyword>
<protein>
    <submittedName>
        <fullName evidence="8">Alkyl sulfatase dimerization domain-containing protein</fullName>
    </submittedName>
</protein>